<dbReference type="InterPro" id="IPR011761">
    <property type="entry name" value="ATP-grasp"/>
</dbReference>
<dbReference type="InterPro" id="IPR005479">
    <property type="entry name" value="CPAse_ATP-bd"/>
</dbReference>
<dbReference type="EMBL" id="QDHA01000037">
    <property type="protein sequence ID" value="RCJ07514.1"/>
    <property type="molecule type" value="Genomic_DNA"/>
</dbReference>
<dbReference type="InterPro" id="IPR050856">
    <property type="entry name" value="Biotin_carboxylase_complex"/>
</dbReference>
<dbReference type="RefSeq" id="WP_114132764.1">
    <property type="nucleotide sequence ID" value="NZ_CP068434.1"/>
</dbReference>
<reference evidence="8 9" key="1">
    <citation type="submission" date="2018-04" db="EMBL/GenBank/DDBJ databases">
        <title>Cupriavidus necator CR12 genome sequencing and assembly.</title>
        <authorList>
            <person name="Ben Fekih I."/>
            <person name="Mazhar H.S."/>
            <person name="Bello S.K."/>
            <person name="Rensing C."/>
        </authorList>
    </citation>
    <scope>NUCLEOTIDE SEQUENCE [LARGE SCALE GENOMIC DNA]</scope>
    <source>
        <strain evidence="8 9">CR12</strain>
    </source>
</reference>
<dbReference type="Proteomes" id="UP000253501">
    <property type="component" value="Unassembled WGS sequence"/>
</dbReference>
<dbReference type="InterPro" id="IPR005482">
    <property type="entry name" value="Biotin_COase_C"/>
</dbReference>
<name>A0A367PIW0_CUPNE</name>
<evidence type="ECO:0000259" key="6">
    <source>
        <dbReference type="PROSITE" id="PS50975"/>
    </source>
</evidence>
<dbReference type="GO" id="GO:0016874">
    <property type="term" value="F:ligase activity"/>
    <property type="evidence" value="ECO:0007669"/>
    <property type="project" value="UniProtKB-KW"/>
</dbReference>
<dbReference type="PROSITE" id="PS50979">
    <property type="entry name" value="BC"/>
    <property type="match status" value="1"/>
</dbReference>
<dbReference type="GO" id="GO:0005524">
    <property type="term" value="F:ATP binding"/>
    <property type="evidence" value="ECO:0007669"/>
    <property type="project" value="UniProtKB-UniRule"/>
</dbReference>
<dbReference type="InterPro" id="IPR016185">
    <property type="entry name" value="PreATP-grasp_dom_sf"/>
</dbReference>
<gene>
    <name evidence="8" type="ORF">DDK22_16180</name>
</gene>
<dbReference type="Pfam" id="PF00289">
    <property type="entry name" value="Biotin_carb_N"/>
    <property type="match status" value="1"/>
</dbReference>
<evidence type="ECO:0000259" key="7">
    <source>
        <dbReference type="PROSITE" id="PS50979"/>
    </source>
</evidence>
<protein>
    <submittedName>
        <fullName evidence="8">Acetyl-CoA carboxylase biotin carboxylase subunit</fullName>
    </submittedName>
</protein>
<evidence type="ECO:0000313" key="8">
    <source>
        <dbReference type="EMBL" id="RCJ07514.1"/>
    </source>
</evidence>
<keyword evidence="4" id="KW-0092">Biotin</keyword>
<keyword evidence="2 5" id="KW-0547">Nucleotide-binding</keyword>
<dbReference type="PROSITE" id="PS00866">
    <property type="entry name" value="CPSASE_1"/>
    <property type="match status" value="1"/>
</dbReference>
<dbReference type="SUPFAM" id="SSF56059">
    <property type="entry name" value="Glutathione synthetase ATP-binding domain-like"/>
    <property type="match status" value="1"/>
</dbReference>
<feature type="domain" description="ATP-grasp" evidence="6">
    <location>
        <begin position="119"/>
        <end position="318"/>
    </location>
</feature>
<evidence type="ECO:0000256" key="3">
    <source>
        <dbReference type="ARBA" id="ARBA00022840"/>
    </source>
</evidence>
<keyword evidence="1" id="KW-0436">Ligase</keyword>
<dbReference type="SMART" id="SM00878">
    <property type="entry name" value="Biotin_carb_C"/>
    <property type="match status" value="1"/>
</dbReference>
<dbReference type="SUPFAM" id="SSF52440">
    <property type="entry name" value="PreATP-grasp domain"/>
    <property type="match status" value="1"/>
</dbReference>
<dbReference type="InterPro" id="IPR005481">
    <property type="entry name" value="BC-like_N"/>
</dbReference>
<evidence type="ECO:0000313" key="9">
    <source>
        <dbReference type="Proteomes" id="UP000253501"/>
    </source>
</evidence>
<proteinExistence type="predicted"/>
<dbReference type="SUPFAM" id="SSF51246">
    <property type="entry name" value="Rudiment single hybrid motif"/>
    <property type="match status" value="1"/>
</dbReference>
<dbReference type="Pfam" id="PF02786">
    <property type="entry name" value="CPSase_L_D2"/>
    <property type="match status" value="1"/>
</dbReference>
<dbReference type="InterPro" id="IPR011054">
    <property type="entry name" value="Rudment_hybrid_motif"/>
</dbReference>
<dbReference type="PROSITE" id="PS00867">
    <property type="entry name" value="CPSASE_2"/>
    <property type="match status" value="1"/>
</dbReference>
<organism evidence="8 9">
    <name type="scientific">Cupriavidus necator</name>
    <name type="common">Alcaligenes eutrophus</name>
    <name type="synonym">Ralstonia eutropha</name>
    <dbReference type="NCBI Taxonomy" id="106590"/>
    <lineage>
        <taxon>Bacteria</taxon>
        <taxon>Pseudomonadati</taxon>
        <taxon>Pseudomonadota</taxon>
        <taxon>Betaproteobacteria</taxon>
        <taxon>Burkholderiales</taxon>
        <taxon>Burkholderiaceae</taxon>
        <taxon>Cupriavidus</taxon>
    </lineage>
</organism>
<evidence type="ECO:0000256" key="4">
    <source>
        <dbReference type="ARBA" id="ARBA00023267"/>
    </source>
</evidence>
<comment type="caution">
    <text evidence="8">The sequence shown here is derived from an EMBL/GenBank/DDBJ whole genome shotgun (WGS) entry which is preliminary data.</text>
</comment>
<feature type="domain" description="Biotin carboxylation" evidence="7">
    <location>
        <begin position="1"/>
        <end position="447"/>
    </location>
</feature>
<dbReference type="InterPro" id="IPR011764">
    <property type="entry name" value="Biotin_carboxylation_dom"/>
</dbReference>
<sequence>MRRILVANRGEIACRIIRAAQALGIETVAVYSEADAGALHCQMADVAVSIGPAPAAQSYLNTEAVLAAGLAHGADGVHPGYGFLSENTAFAQAAEAAGMRWIGPSVESIENMGDKNRAREIAAACGVPVLPGSIRFLPGELAGLEDAAAQVGYPLLVKAAGGGGGIGMKCVDDPGTLAATVASTQALALKAFGDGSVYLERYVARARHIEVQVFGYGDGTAVHLFERECSVQRRFQKIIEESPAPGLPPVVLARLTAAAVALAESQHYRGAGTVEFIVDADSGEFFFLEMNTRIQVEHGVTEMVTGWDLVQAQIRLAAGTLARVAQADIRHQGAAIECRLYAENPARHFMPSPGKLSAFALPVMPALRVDTGVRAGDTITPYYDPMIAKLITHGAGRESARQAMLDALAETRIEGIRHNVEFLGNVLAHHDFRTGQVDTGFVTREIAQLIGASAAPRAATPAVGSEVQPEVQP</sequence>
<dbReference type="FunFam" id="3.40.50.20:FF:000010">
    <property type="entry name" value="Propionyl-CoA carboxylase subunit alpha"/>
    <property type="match status" value="1"/>
</dbReference>
<dbReference type="PROSITE" id="PS50975">
    <property type="entry name" value="ATP_GRASP"/>
    <property type="match status" value="1"/>
</dbReference>
<evidence type="ECO:0000256" key="1">
    <source>
        <dbReference type="ARBA" id="ARBA00022598"/>
    </source>
</evidence>
<dbReference type="PANTHER" id="PTHR18866">
    <property type="entry name" value="CARBOXYLASE:PYRUVATE/ACETYL-COA/PROPIONYL-COA CARBOXYLASE"/>
    <property type="match status" value="1"/>
</dbReference>
<evidence type="ECO:0000256" key="5">
    <source>
        <dbReference type="PROSITE-ProRule" id="PRU00409"/>
    </source>
</evidence>
<dbReference type="Gene3D" id="3.30.470.20">
    <property type="entry name" value="ATP-grasp fold, B domain"/>
    <property type="match status" value="1"/>
</dbReference>
<dbReference type="PANTHER" id="PTHR18866:SF128">
    <property type="entry name" value="UREA AMIDOLYASE"/>
    <property type="match status" value="1"/>
</dbReference>
<evidence type="ECO:0000256" key="2">
    <source>
        <dbReference type="ARBA" id="ARBA00022741"/>
    </source>
</evidence>
<keyword evidence="3 5" id="KW-0067">ATP-binding</keyword>
<accession>A0A367PIW0</accession>
<dbReference type="AlphaFoldDB" id="A0A367PIW0"/>
<dbReference type="Pfam" id="PF02785">
    <property type="entry name" value="Biotin_carb_C"/>
    <property type="match status" value="1"/>
</dbReference>
<dbReference type="GO" id="GO:0046872">
    <property type="term" value="F:metal ion binding"/>
    <property type="evidence" value="ECO:0007669"/>
    <property type="project" value="InterPro"/>
</dbReference>